<dbReference type="EMBL" id="JBEAAL010000001">
    <property type="protein sequence ID" value="MEQ1403305.1"/>
    <property type="molecule type" value="Genomic_DNA"/>
</dbReference>
<dbReference type="InterPro" id="IPR011989">
    <property type="entry name" value="ARM-like"/>
</dbReference>
<sequence length="226" mass="24748">MVTENGKVVFKEVRSLQDLAIAIPQPGAVPVPLLQSLLLPVALAQSPPLDIDPVIFDRLQDDDASIRRSTRDNLAALGPAAVPAMIRHLKEDVDDYRTKLGITYALAEMMRRSPTAETRQAISANLKEEDFPVLVAAAQDDDDTVRLQAGEFLYLLQDQRSIRPSIDAAATASDETKAADQVLIIREAGKNLSSDEKLKVIESLNDLGAVNDLIKNKDALTKILKW</sequence>
<keyword evidence="2" id="KW-1185">Reference proteome</keyword>
<accession>A0ABV0LUK8</accession>
<gene>
    <name evidence="1" type="ORF">ABK249_00035</name>
</gene>
<dbReference type="InterPro" id="IPR021133">
    <property type="entry name" value="HEAT_type_2"/>
</dbReference>
<dbReference type="Gene3D" id="1.25.10.10">
    <property type="entry name" value="Leucine-rich Repeat Variant"/>
    <property type="match status" value="1"/>
</dbReference>
<reference evidence="1 2" key="1">
    <citation type="submission" date="2024-05" db="EMBL/GenBank/DDBJ databases">
        <title>Neorhizobium sp. Rsf11, a plant growth promoting and heavy metal resistant PAH-degrader.</title>
        <authorList>
            <person name="Golubev S.N."/>
            <person name="Muratova A.Y."/>
            <person name="Markelova M.I."/>
        </authorList>
    </citation>
    <scope>NUCLEOTIDE SEQUENCE [LARGE SCALE GENOMIC DNA]</scope>
    <source>
        <strain evidence="1 2">Rsf11</strain>
    </source>
</reference>
<dbReference type="SUPFAM" id="SSF48371">
    <property type="entry name" value="ARM repeat"/>
    <property type="match status" value="1"/>
</dbReference>
<comment type="caution">
    <text evidence="1">The sequence shown here is derived from an EMBL/GenBank/DDBJ whole genome shotgun (WGS) entry which is preliminary data.</text>
</comment>
<dbReference type="Proteomes" id="UP001496627">
    <property type="component" value="Unassembled WGS sequence"/>
</dbReference>
<evidence type="ECO:0000313" key="1">
    <source>
        <dbReference type="EMBL" id="MEQ1403305.1"/>
    </source>
</evidence>
<evidence type="ECO:0000313" key="2">
    <source>
        <dbReference type="Proteomes" id="UP001496627"/>
    </source>
</evidence>
<dbReference type="InterPro" id="IPR016024">
    <property type="entry name" value="ARM-type_fold"/>
</dbReference>
<dbReference type="PROSITE" id="PS50077">
    <property type="entry name" value="HEAT_REPEAT"/>
    <property type="match status" value="1"/>
</dbReference>
<name>A0ABV0LUK8_9HYPH</name>
<dbReference type="RefSeq" id="WP_348861887.1">
    <property type="nucleotide sequence ID" value="NZ_JBEAAL010000001.1"/>
</dbReference>
<evidence type="ECO:0008006" key="3">
    <source>
        <dbReference type="Google" id="ProtNLM"/>
    </source>
</evidence>
<protein>
    <recommendedName>
        <fullName evidence="3">HEAT repeat domain-containing protein</fullName>
    </recommendedName>
</protein>
<proteinExistence type="predicted"/>
<organism evidence="1 2">
    <name type="scientific">Neorhizobium phenanthreniclasticum</name>
    <dbReference type="NCBI Taxonomy" id="3157917"/>
    <lineage>
        <taxon>Bacteria</taxon>
        <taxon>Pseudomonadati</taxon>
        <taxon>Pseudomonadota</taxon>
        <taxon>Alphaproteobacteria</taxon>
        <taxon>Hyphomicrobiales</taxon>
        <taxon>Rhizobiaceae</taxon>
        <taxon>Rhizobium/Agrobacterium group</taxon>
        <taxon>Neorhizobium</taxon>
    </lineage>
</organism>